<proteinExistence type="predicted"/>
<reference evidence="2 3" key="1">
    <citation type="submission" date="2018-02" db="EMBL/GenBank/DDBJ databases">
        <authorList>
            <person name="Cohen D.B."/>
            <person name="Kent A.D."/>
        </authorList>
    </citation>
    <scope>NUCLEOTIDE SEQUENCE [LARGE SCALE GENOMIC DNA]</scope>
    <source>
        <strain evidence="2 3">CCAP 1448/3</strain>
    </source>
</reference>
<protein>
    <submittedName>
        <fullName evidence="2">DUF4440 domain-containing protein</fullName>
    </submittedName>
</protein>
<dbReference type="Pfam" id="PF12680">
    <property type="entry name" value="SnoaL_2"/>
    <property type="match status" value="1"/>
</dbReference>
<sequence>MTREDIQAAIAQAAQAWVEGDGDRFASLFTPDGEFIVPRDCWVGRDQIRQAVIDYASAYSDVKIDIRQIVVDGNLAVVEWHWEDKENATSQHNQADDAIAVDFQNGLISRWREYIDSKT</sequence>
<comment type="caution">
    <text evidence="2">The sequence shown here is derived from an EMBL/GenBank/DDBJ whole genome shotgun (WGS) entry which is preliminary data.</text>
</comment>
<dbReference type="AlphaFoldDB" id="A0A2T1BXV1"/>
<dbReference type="Proteomes" id="UP000238762">
    <property type="component" value="Unassembled WGS sequence"/>
</dbReference>
<evidence type="ECO:0000313" key="2">
    <source>
        <dbReference type="EMBL" id="PSB00778.1"/>
    </source>
</evidence>
<gene>
    <name evidence="2" type="ORF">C7B64_21760</name>
</gene>
<dbReference type="InterPro" id="IPR011944">
    <property type="entry name" value="Steroid_delta5-4_isomerase"/>
</dbReference>
<feature type="domain" description="SnoaL-like" evidence="1">
    <location>
        <begin position="13"/>
        <end position="111"/>
    </location>
</feature>
<name>A0A2T1BXV1_9CYAN</name>
<dbReference type="NCBIfam" id="TIGR02246">
    <property type="entry name" value="SgcJ/EcaC family oxidoreductase"/>
    <property type="match status" value="1"/>
</dbReference>
<accession>A0A2T1BXV1</accession>
<dbReference type="OrthoDB" id="9781757at2"/>
<reference evidence="2 3" key="2">
    <citation type="submission" date="2018-03" db="EMBL/GenBank/DDBJ databases">
        <title>The ancient ancestry and fast evolution of plastids.</title>
        <authorList>
            <person name="Moore K.R."/>
            <person name="Magnabosco C."/>
            <person name="Momper L."/>
            <person name="Gold D.A."/>
            <person name="Bosak T."/>
            <person name="Fournier G.P."/>
        </authorList>
    </citation>
    <scope>NUCLEOTIDE SEQUENCE [LARGE SCALE GENOMIC DNA]</scope>
    <source>
        <strain evidence="2 3">CCAP 1448/3</strain>
    </source>
</reference>
<dbReference type="InterPro" id="IPR032710">
    <property type="entry name" value="NTF2-like_dom_sf"/>
</dbReference>
<evidence type="ECO:0000313" key="3">
    <source>
        <dbReference type="Proteomes" id="UP000238762"/>
    </source>
</evidence>
<evidence type="ECO:0000259" key="1">
    <source>
        <dbReference type="Pfam" id="PF12680"/>
    </source>
</evidence>
<dbReference type="EMBL" id="PVWJ01000161">
    <property type="protein sequence ID" value="PSB00778.1"/>
    <property type="molecule type" value="Genomic_DNA"/>
</dbReference>
<dbReference type="RefSeq" id="WP_106291330.1">
    <property type="nucleotide sequence ID" value="NZ_PVWJ01000161.1"/>
</dbReference>
<dbReference type="InterPro" id="IPR037401">
    <property type="entry name" value="SnoaL-like"/>
</dbReference>
<organism evidence="2 3">
    <name type="scientific">Merismopedia glauca CCAP 1448/3</name>
    <dbReference type="NCBI Taxonomy" id="1296344"/>
    <lineage>
        <taxon>Bacteria</taxon>
        <taxon>Bacillati</taxon>
        <taxon>Cyanobacteriota</taxon>
        <taxon>Cyanophyceae</taxon>
        <taxon>Synechococcales</taxon>
        <taxon>Merismopediaceae</taxon>
        <taxon>Merismopedia</taxon>
    </lineage>
</organism>
<keyword evidence="3" id="KW-1185">Reference proteome</keyword>
<dbReference type="Gene3D" id="3.10.450.50">
    <property type="match status" value="1"/>
</dbReference>
<dbReference type="SUPFAM" id="SSF54427">
    <property type="entry name" value="NTF2-like"/>
    <property type="match status" value="1"/>
</dbReference>